<evidence type="ECO:0000313" key="3">
    <source>
        <dbReference type="EMBL" id="CAE8605766.1"/>
    </source>
</evidence>
<feature type="domain" description="Sacsin/Nov" evidence="2">
    <location>
        <begin position="772"/>
        <end position="1011"/>
    </location>
</feature>
<dbReference type="Pfam" id="PF25794">
    <property type="entry name" value="SACS"/>
    <property type="match status" value="1"/>
</dbReference>
<feature type="region of interest" description="Disordered" evidence="1">
    <location>
        <begin position="1295"/>
        <end position="1334"/>
    </location>
</feature>
<dbReference type="EMBL" id="CAJNNV010018308">
    <property type="protein sequence ID" value="CAE8605766.1"/>
    <property type="molecule type" value="Genomic_DNA"/>
</dbReference>
<evidence type="ECO:0000256" key="1">
    <source>
        <dbReference type="SAM" id="MobiDB-lite"/>
    </source>
</evidence>
<dbReference type="InterPro" id="IPR058210">
    <property type="entry name" value="SACS/Nov_dom"/>
</dbReference>
<dbReference type="NCBIfam" id="NF047352">
    <property type="entry name" value="P_loop_sacsin"/>
    <property type="match status" value="1"/>
</dbReference>
<dbReference type="InterPro" id="IPR052972">
    <property type="entry name" value="Sacsin_chaperone_reg"/>
</dbReference>
<keyword evidence="4" id="KW-1185">Reference proteome</keyword>
<feature type="non-terminal residue" evidence="3">
    <location>
        <position position="1572"/>
    </location>
</feature>
<dbReference type="PANTHER" id="PTHR15600:SF42">
    <property type="entry name" value="SACSIN"/>
    <property type="match status" value="1"/>
</dbReference>
<gene>
    <name evidence="3" type="ORF">PGLA1383_LOCUS23864</name>
</gene>
<evidence type="ECO:0000313" key="4">
    <source>
        <dbReference type="Proteomes" id="UP000654075"/>
    </source>
</evidence>
<dbReference type="OrthoDB" id="1262810at2759"/>
<accession>A0A813F6G3</accession>
<dbReference type="InterPro" id="IPR036890">
    <property type="entry name" value="HATPase_C_sf"/>
</dbReference>
<evidence type="ECO:0000259" key="2">
    <source>
        <dbReference type="Pfam" id="PF25794"/>
    </source>
</evidence>
<dbReference type="Proteomes" id="UP000654075">
    <property type="component" value="Unassembled WGS sequence"/>
</dbReference>
<name>A0A813F6G3_POLGL</name>
<reference evidence="3" key="1">
    <citation type="submission" date="2021-02" db="EMBL/GenBank/DDBJ databases">
        <authorList>
            <person name="Dougan E. K."/>
            <person name="Rhodes N."/>
            <person name="Thang M."/>
            <person name="Chan C."/>
        </authorList>
    </citation>
    <scope>NUCLEOTIDE SEQUENCE</scope>
</reference>
<dbReference type="SUPFAM" id="SSF55874">
    <property type="entry name" value="ATPase domain of HSP90 chaperone/DNA topoisomerase II/histidine kinase"/>
    <property type="match status" value="1"/>
</dbReference>
<protein>
    <recommendedName>
        <fullName evidence="2">Sacsin/Nov domain-containing protein</fullName>
    </recommendedName>
</protein>
<feature type="non-terminal residue" evidence="3">
    <location>
        <position position="1"/>
    </location>
</feature>
<sequence length="1572" mass="171885">DGKPPAGPISSAQREEMDRATTMALVGELIERCLHCRPVYEPQWLVQSHEKLLRTCVHASSPEGLLRAMHVSARLLAAATAARMPSSGAGVQVNKPTAASCLRAQLRGAAKSADQVRAVIVTAALAQRDCCACETSAGPDWKCRCEVIRGLPLFCLFNKPSKVVALVDVSNWEPSRVLDGSKAVSSGWALLPETCPDVTLALRAADVDLASCAEIPISVLSALSSQESNLVASLLRELALPRLRWSELLVSRVLPWALSTKELPSCQALMLAMLRRWRDMELVGNEPCVEALQRVPFVGTVGGEVLSPSQVLDPATEKLRSLYFAGNTPGPFPEARFRYRTELSYHELSERLGLEVVRRDGDDEKVSAEVTAVSEALVRYVVEHVAPAVADLDQDQVPLPAGKLYVNGCEAKHHEVAASALHQQNAKTAEGSGFWKDLTSFLGNPKEGAGAGPSAEEASKLNGKTFSDDELLSIKSKLRPAPTDWPSEAPWKGDTCGLVAAEEVRLFSESFLVGMVRPLVGVTSAQPRGIGSGAAAGIVERPSEEAGDSCLLATHVSWFSRCLYDHVYPGVFDKPAAAEEAKKLWVPAARGFVPSSRIARQAIEFPPYLVRAPAEWSEKIPEIWSRMKDNFAVADCVEALRCIQEGLGLMGETASLDPLKMDMAVRLVMAISDMVQHDRASAGGGAAGRPEILMPTSECKLRFAQECVFNNMTWLPDVETSELSLGTYALVHSKISHAVAHTCGCRGLSLVYAREATEMAGADWCEAAGQSEPITTRLKNLLKDYPADISMFKELVQNADDAGASRVHFVWDWRQHRKQSLLTPDMDRWQGPCLWIFNDSKFSSKDFQSICRLGVGGKREESRKIGRFGLGFNSVYNFTDLPSILSDDMVLFLDPHVHHLSAMGASVQKPGIKLRFLKINVLDKFRDQFEPYHRLLGCDLASSSPFEGTLVRVPFRTPELAKASEISGIAVDRTIAEELSSQFRSEAYQWLLFLQNVAQIELSEIREGMCRVQLAGPSRGPAPAEDGTPPRQSLHRYRLVGGSACGLQEQVCVAVPLQNALDEHLQETAPPSLSQEEVVVLGREEGRLFCFLPLPRTAVSLRLAVHVHAPVNTTQDRRNILLDDRVGDRELIKKNIRLLDVRIPECLARTVFELSGRVSAQDLFRLFPVLHRRAGSTEDGSGEGSAEQAAALGVADRAAQAFYRLFPVAEGGEATGSGLLFAARGVLVWWHPLPHLWHALALESFEQVLHPAQPRVLTPAWLRQFLRAIAASSLNENGRPSFKLREVEVEAESITATEEAAESITATEEAAETVPVPRPKRKAASTSGHGSSPVKVGQLSVAEAVSLLEFALSDGDHADLEGVPLLISEDLSAGTFAFEAASEKGAATLFVPEDEEEYHLLPQAPGRLISRQIRQLRPLVWQQLRHMATASEGQLPAAKTPSQPAVVGFQLRRMTVEPLMLALQDLLPRSWNAAAPEVSLSDWQKWVEQWLQALWAWLNRMSVPTQRMMHWPLVPSLEPLPQVPASAVPASAEKQEGGQEASSPPLFRIRLHKILPQSILFSALPPIEDDSP</sequence>
<dbReference type="GO" id="GO:0030544">
    <property type="term" value="F:Hsp70 protein binding"/>
    <property type="evidence" value="ECO:0007669"/>
    <property type="project" value="TreeGrafter"/>
</dbReference>
<feature type="compositionally biased region" description="Low complexity" evidence="1">
    <location>
        <begin position="1295"/>
        <end position="1308"/>
    </location>
</feature>
<dbReference type="PANTHER" id="PTHR15600">
    <property type="entry name" value="SACSIN"/>
    <property type="match status" value="1"/>
</dbReference>
<comment type="caution">
    <text evidence="3">The sequence shown here is derived from an EMBL/GenBank/DDBJ whole genome shotgun (WGS) entry which is preliminary data.</text>
</comment>
<organism evidence="3 4">
    <name type="scientific">Polarella glacialis</name>
    <name type="common">Dinoflagellate</name>
    <dbReference type="NCBI Taxonomy" id="89957"/>
    <lineage>
        <taxon>Eukaryota</taxon>
        <taxon>Sar</taxon>
        <taxon>Alveolata</taxon>
        <taxon>Dinophyceae</taxon>
        <taxon>Suessiales</taxon>
        <taxon>Suessiaceae</taxon>
        <taxon>Polarella</taxon>
    </lineage>
</organism>
<proteinExistence type="predicted"/>